<evidence type="ECO:0000313" key="10">
    <source>
        <dbReference type="Proteomes" id="UP001596105"/>
    </source>
</evidence>
<evidence type="ECO:0000256" key="6">
    <source>
        <dbReference type="ARBA" id="ARBA00023136"/>
    </source>
</evidence>
<dbReference type="Gene3D" id="1.20.1250.20">
    <property type="entry name" value="MFS general substrate transporter like domains"/>
    <property type="match status" value="1"/>
</dbReference>
<keyword evidence="6 7" id="KW-0472">Membrane</keyword>
<sequence length="485" mass="51102">MFTPARVRLLFVTCIALFMAMLDNLVLGVALPSIQKDLGASMGDLEWFMNAYTLAFAVLLIPFSVLGDSIGRKKVFLAGVAVFTLGSLMAGLSDSSVSLILSRALQGVGGAAVVPLSLTLVNSAFPPEKRAAALGIWSGISGLGLSVGPLVGGLIMEGAPWQMIFYVNVPVGIVAFVLGLNWLEETRGVRKPLDPIGVLSLTAGLFGIVYGLERGNAEGWGTFGVYGPLAAGALLLTAFYAWERTRANPLIRFEFFRKRNYAFYTIAGFWMNAGVFGAIFLLTLFLQQAQGNSPLGAGVREMAWTTMTMIAAPLAGFAISRFGNRTVLLAGLLFQTAALAWFALLIDSRGFDVPFVLMLGPMMLAGTGMGLSFTPLSHGLISSVPDEAAGEASGIGNATRELGGVFGIAIGGMIFQSGDAIRSPIDFAHHIVPSVGSSAAMLAIAFLAVALFVRKPTAKNPSAYNQSVEAKANLPHLPQAADVQR</sequence>
<feature type="transmembrane region" description="Helical" evidence="7">
    <location>
        <begin position="47"/>
        <end position="66"/>
    </location>
</feature>
<dbReference type="SUPFAM" id="SSF103473">
    <property type="entry name" value="MFS general substrate transporter"/>
    <property type="match status" value="1"/>
</dbReference>
<dbReference type="PANTHER" id="PTHR42718">
    <property type="entry name" value="MAJOR FACILITATOR SUPERFAMILY MULTIDRUG TRANSPORTER MFSC"/>
    <property type="match status" value="1"/>
</dbReference>
<keyword evidence="2" id="KW-0813">Transport</keyword>
<feature type="transmembrane region" description="Helical" evidence="7">
    <location>
        <begin position="302"/>
        <end position="320"/>
    </location>
</feature>
<protein>
    <submittedName>
        <fullName evidence="9">MFS transporter</fullName>
    </submittedName>
</protein>
<evidence type="ECO:0000256" key="2">
    <source>
        <dbReference type="ARBA" id="ARBA00022448"/>
    </source>
</evidence>
<feature type="transmembrane region" description="Helical" evidence="7">
    <location>
        <begin position="195"/>
        <end position="212"/>
    </location>
</feature>
<feature type="transmembrane region" description="Helical" evidence="7">
    <location>
        <begin position="327"/>
        <end position="346"/>
    </location>
</feature>
<dbReference type="Gene3D" id="1.20.1720.10">
    <property type="entry name" value="Multidrug resistance protein D"/>
    <property type="match status" value="1"/>
</dbReference>
<feature type="transmembrane region" description="Helical" evidence="7">
    <location>
        <begin position="163"/>
        <end position="183"/>
    </location>
</feature>
<evidence type="ECO:0000256" key="5">
    <source>
        <dbReference type="ARBA" id="ARBA00022989"/>
    </source>
</evidence>
<keyword evidence="4 7" id="KW-0812">Transmembrane</keyword>
<proteinExistence type="predicted"/>
<dbReference type="PANTHER" id="PTHR42718:SF46">
    <property type="entry name" value="BLR6921 PROTEIN"/>
    <property type="match status" value="1"/>
</dbReference>
<feature type="transmembrane region" description="Helical" evidence="7">
    <location>
        <begin position="75"/>
        <end position="92"/>
    </location>
</feature>
<feature type="transmembrane region" description="Helical" evidence="7">
    <location>
        <begin position="104"/>
        <end position="125"/>
    </location>
</feature>
<feature type="transmembrane region" description="Helical" evidence="7">
    <location>
        <begin position="358"/>
        <end position="381"/>
    </location>
</feature>
<evidence type="ECO:0000256" key="4">
    <source>
        <dbReference type="ARBA" id="ARBA00022692"/>
    </source>
</evidence>
<name>A0ABW0LW22_9BACL</name>
<comment type="caution">
    <text evidence="9">The sequence shown here is derived from an EMBL/GenBank/DDBJ whole genome shotgun (WGS) entry which is preliminary data.</text>
</comment>
<keyword evidence="10" id="KW-1185">Reference proteome</keyword>
<dbReference type="InterPro" id="IPR020846">
    <property type="entry name" value="MFS_dom"/>
</dbReference>
<feature type="transmembrane region" description="Helical" evidence="7">
    <location>
        <begin position="132"/>
        <end position="151"/>
    </location>
</feature>
<feature type="transmembrane region" description="Helical" evidence="7">
    <location>
        <begin position="402"/>
        <end position="421"/>
    </location>
</feature>
<dbReference type="InterPro" id="IPR011701">
    <property type="entry name" value="MFS"/>
</dbReference>
<dbReference type="Proteomes" id="UP001596105">
    <property type="component" value="Unassembled WGS sequence"/>
</dbReference>
<keyword evidence="5 7" id="KW-1133">Transmembrane helix</keyword>
<evidence type="ECO:0000256" key="3">
    <source>
        <dbReference type="ARBA" id="ARBA00022475"/>
    </source>
</evidence>
<dbReference type="NCBIfam" id="TIGR00711">
    <property type="entry name" value="efflux_EmrB"/>
    <property type="match status" value="1"/>
</dbReference>
<evidence type="ECO:0000256" key="7">
    <source>
        <dbReference type="SAM" id="Phobius"/>
    </source>
</evidence>
<evidence type="ECO:0000259" key="8">
    <source>
        <dbReference type="PROSITE" id="PS50850"/>
    </source>
</evidence>
<dbReference type="RefSeq" id="WP_209751329.1">
    <property type="nucleotide sequence ID" value="NZ_JBHSMH010000050.1"/>
</dbReference>
<organism evidence="9 10">
    <name type="scientific">Cohnella suwonensis</name>
    <dbReference type="NCBI Taxonomy" id="696072"/>
    <lineage>
        <taxon>Bacteria</taxon>
        <taxon>Bacillati</taxon>
        <taxon>Bacillota</taxon>
        <taxon>Bacilli</taxon>
        <taxon>Bacillales</taxon>
        <taxon>Paenibacillaceae</taxon>
        <taxon>Cohnella</taxon>
    </lineage>
</organism>
<feature type="transmembrane region" description="Helical" evidence="7">
    <location>
        <begin position="224"/>
        <end position="242"/>
    </location>
</feature>
<feature type="domain" description="Major facilitator superfamily (MFS) profile" evidence="8">
    <location>
        <begin position="9"/>
        <end position="457"/>
    </location>
</feature>
<dbReference type="PRINTS" id="PR01036">
    <property type="entry name" value="TCRTETB"/>
</dbReference>
<dbReference type="InterPro" id="IPR036259">
    <property type="entry name" value="MFS_trans_sf"/>
</dbReference>
<dbReference type="CDD" id="cd17321">
    <property type="entry name" value="MFS_MMR_MDR_like"/>
    <property type="match status" value="1"/>
</dbReference>
<gene>
    <name evidence="9" type="ORF">ACFPPD_15305</name>
</gene>
<dbReference type="InterPro" id="IPR004638">
    <property type="entry name" value="EmrB-like"/>
</dbReference>
<feature type="transmembrane region" description="Helical" evidence="7">
    <location>
        <begin position="262"/>
        <end position="282"/>
    </location>
</feature>
<evidence type="ECO:0000313" key="9">
    <source>
        <dbReference type="EMBL" id="MFC5470075.1"/>
    </source>
</evidence>
<keyword evidence="3" id="KW-1003">Cell membrane</keyword>
<dbReference type="Pfam" id="PF07690">
    <property type="entry name" value="MFS_1"/>
    <property type="match status" value="1"/>
</dbReference>
<evidence type="ECO:0000256" key="1">
    <source>
        <dbReference type="ARBA" id="ARBA00004651"/>
    </source>
</evidence>
<reference evidence="10" key="1">
    <citation type="journal article" date="2019" name="Int. J. Syst. Evol. Microbiol.">
        <title>The Global Catalogue of Microorganisms (GCM) 10K type strain sequencing project: providing services to taxonomists for standard genome sequencing and annotation.</title>
        <authorList>
            <consortium name="The Broad Institute Genomics Platform"/>
            <consortium name="The Broad Institute Genome Sequencing Center for Infectious Disease"/>
            <person name="Wu L."/>
            <person name="Ma J."/>
        </authorList>
    </citation>
    <scope>NUCLEOTIDE SEQUENCE [LARGE SCALE GENOMIC DNA]</scope>
    <source>
        <strain evidence="10">CCUG 57113</strain>
    </source>
</reference>
<accession>A0ABW0LW22</accession>
<dbReference type="PROSITE" id="PS50850">
    <property type="entry name" value="MFS"/>
    <property type="match status" value="1"/>
</dbReference>
<comment type="subcellular location">
    <subcellularLocation>
        <location evidence="1">Cell membrane</location>
        <topology evidence="1">Multi-pass membrane protein</topology>
    </subcellularLocation>
</comment>
<feature type="transmembrane region" description="Helical" evidence="7">
    <location>
        <begin position="427"/>
        <end position="453"/>
    </location>
</feature>
<dbReference type="EMBL" id="JBHSMH010000050">
    <property type="protein sequence ID" value="MFC5470075.1"/>
    <property type="molecule type" value="Genomic_DNA"/>
</dbReference>